<comment type="caution">
    <text evidence="2">Lacks conserved residue(s) required for the propagation of feature annotation.</text>
</comment>
<evidence type="ECO:0000256" key="3">
    <source>
        <dbReference type="SAM" id="SignalP"/>
    </source>
</evidence>
<organism evidence="5 6">
    <name type="scientific">Folsomia candida</name>
    <name type="common">Springtail</name>
    <dbReference type="NCBI Taxonomy" id="158441"/>
    <lineage>
        <taxon>Eukaryota</taxon>
        <taxon>Metazoa</taxon>
        <taxon>Ecdysozoa</taxon>
        <taxon>Arthropoda</taxon>
        <taxon>Hexapoda</taxon>
        <taxon>Collembola</taxon>
        <taxon>Entomobryomorpha</taxon>
        <taxon>Isotomoidea</taxon>
        <taxon>Isotomidae</taxon>
        <taxon>Proisotominae</taxon>
        <taxon>Folsomia</taxon>
    </lineage>
</organism>
<dbReference type="OrthoDB" id="6337346at2759"/>
<keyword evidence="6" id="KW-1185">Reference proteome</keyword>
<name>A0A226E7C9_FOLCA</name>
<protein>
    <submittedName>
        <fullName evidence="5">CUB and sushi domain-containing protein 2</fullName>
    </submittedName>
</protein>
<dbReference type="AlphaFoldDB" id="A0A226E7C9"/>
<dbReference type="OMA" id="NWVEFAN"/>
<dbReference type="Pfam" id="PF00431">
    <property type="entry name" value="CUB"/>
    <property type="match status" value="1"/>
</dbReference>
<dbReference type="PANTHER" id="PTHR33236:SF5">
    <property type="entry name" value="CUB DOMAIN-CONTAINING PROTEIN"/>
    <property type="match status" value="1"/>
</dbReference>
<feature type="signal peptide" evidence="3">
    <location>
        <begin position="1"/>
        <end position="16"/>
    </location>
</feature>
<dbReference type="EMBL" id="LNIX01000006">
    <property type="protein sequence ID" value="OXA52496.1"/>
    <property type="molecule type" value="Genomic_DNA"/>
</dbReference>
<evidence type="ECO:0000259" key="4">
    <source>
        <dbReference type="PROSITE" id="PS01180"/>
    </source>
</evidence>
<accession>A0A226E7C9</accession>
<dbReference type="InterPro" id="IPR058698">
    <property type="entry name" value="CUB_metazoa"/>
</dbReference>
<feature type="chain" id="PRO_5013008339" evidence="3">
    <location>
        <begin position="17"/>
        <end position="363"/>
    </location>
</feature>
<dbReference type="InterPro" id="IPR000859">
    <property type="entry name" value="CUB_dom"/>
</dbReference>
<sequence>MRLFLLVLLFVTMTKSEILQVVKKSERIMKPMGFESLVSTFNSTREARRSVVSGGLFSIVSFDNVPCMAMSGDIGTCYSQRECTNLMGTASGVCAGNFGVCCVVTPSCGGTVTTNNTYFINTGFPATVSGPLMCSVTVNKLAGASELYLEFTNFQIAGPTLGDCTNDTFTVTITGSTSSMTVPILCGNLGNQMYYIDISKATGPFTLKFNLGSTTFARSWKIRIVQFKTGDACAAPSGCSLYFRDPSGTVETFNYNMGQGELINNICINVCFQLQPGFCSIMLTENEFMLSGIAPNDCTEGDYLLANGQRFCGDTLGNGMLVVNQTMSSGFLQIQVCSGNTNPDMDLGFKLNYTQLPCPSSVG</sequence>
<evidence type="ECO:0000313" key="6">
    <source>
        <dbReference type="Proteomes" id="UP000198287"/>
    </source>
</evidence>
<evidence type="ECO:0000256" key="2">
    <source>
        <dbReference type="PROSITE-ProRule" id="PRU00059"/>
    </source>
</evidence>
<keyword evidence="1" id="KW-1015">Disulfide bond</keyword>
<dbReference type="InterPro" id="IPR035914">
    <property type="entry name" value="Sperma_CUB_dom_sf"/>
</dbReference>
<dbReference type="SUPFAM" id="SSF49854">
    <property type="entry name" value="Spermadhesin, CUB domain"/>
    <property type="match status" value="1"/>
</dbReference>
<feature type="domain" description="CUB" evidence="4">
    <location>
        <begin position="108"/>
        <end position="227"/>
    </location>
</feature>
<keyword evidence="3" id="KW-0732">Signal</keyword>
<dbReference type="PANTHER" id="PTHR33236">
    <property type="entry name" value="INTRAFLAGELLAR TRANSPORT PROTEIN 122 FAMILY PROTEIN-RELATED"/>
    <property type="match status" value="1"/>
</dbReference>
<dbReference type="Proteomes" id="UP000198287">
    <property type="component" value="Unassembled WGS sequence"/>
</dbReference>
<comment type="caution">
    <text evidence="5">The sequence shown here is derived from an EMBL/GenBank/DDBJ whole genome shotgun (WGS) entry which is preliminary data.</text>
</comment>
<dbReference type="Pfam" id="PF26080">
    <property type="entry name" value="CUB_animal"/>
    <property type="match status" value="1"/>
</dbReference>
<evidence type="ECO:0000256" key="1">
    <source>
        <dbReference type="ARBA" id="ARBA00023157"/>
    </source>
</evidence>
<dbReference type="Gene3D" id="2.60.120.290">
    <property type="entry name" value="Spermadhesin, CUB domain"/>
    <property type="match status" value="1"/>
</dbReference>
<evidence type="ECO:0000313" key="5">
    <source>
        <dbReference type="EMBL" id="OXA52496.1"/>
    </source>
</evidence>
<dbReference type="PROSITE" id="PS01180">
    <property type="entry name" value="CUB"/>
    <property type="match status" value="1"/>
</dbReference>
<gene>
    <name evidence="5" type="ORF">Fcan01_12633</name>
</gene>
<reference evidence="5 6" key="1">
    <citation type="submission" date="2015-12" db="EMBL/GenBank/DDBJ databases">
        <title>The genome of Folsomia candida.</title>
        <authorList>
            <person name="Faddeeva A."/>
            <person name="Derks M.F."/>
            <person name="Anvar Y."/>
            <person name="Smit S."/>
            <person name="Van Straalen N."/>
            <person name="Roelofs D."/>
        </authorList>
    </citation>
    <scope>NUCLEOTIDE SEQUENCE [LARGE SCALE GENOMIC DNA]</scope>
    <source>
        <strain evidence="5 6">VU population</strain>
        <tissue evidence="5">Whole body</tissue>
    </source>
</reference>
<proteinExistence type="predicted"/>